<dbReference type="EMBL" id="AWWV01016160">
    <property type="protein sequence ID" value="OMO50444.1"/>
    <property type="molecule type" value="Genomic_DNA"/>
</dbReference>
<evidence type="ECO:0000313" key="2">
    <source>
        <dbReference type="Proteomes" id="UP000188268"/>
    </source>
</evidence>
<proteinExistence type="predicted"/>
<protein>
    <submittedName>
        <fullName evidence="1">Uncharacterized protein</fullName>
    </submittedName>
</protein>
<dbReference type="Gramene" id="OMO50444">
    <property type="protein sequence ID" value="OMO50444"/>
    <property type="gene ID" value="CCACVL1_30434"/>
</dbReference>
<dbReference type="AlphaFoldDB" id="A0A1R3FX74"/>
<organism evidence="1 2">
    <name type="scientific">Corchorus capsularis</name>
    <name type="common">Jute</name>
    <dbReference type="NCBI Taxonomy" id="210143"/>
    <lineage>
        <taxon>Eukaryota</taxon>
        <taxon>Viridiplantae</taxon>
        <taxon>Streptophyta</taxon>
        <taxon>Embryophyta</taxon>
        <taxon>Tracheophyta</taxon>
        <taxon>Spermatophyta</taxon>
        <taxon>Magnoliopsida</taxon>
        <taxon>eudicotyledons</taxon>
        <taxon>Gunneridae</taxon>
        <taxon>Pentapetalae</taxon>
        <taxon>rosids</taxon>
        <taxon>malvids</taxon>
        <taxon>Malvales</taxon>
        <taxon>Malvaceae</taxon>
        <taxon>Grewioideae</taxon>
        <taxon>Apeibeae</taxon>
        <taxon>Corchorus</taxon>
    </lineage>
</organism>
<keyword evidence="2" id="KW-1185">Reference proteome</keyword>
<name>A0A1R3FX74_COCAP</name>
<gene>
    <name evidence="1" type="ORF">CCACVL1_30434</name>
</gene>
<sequence>MGSKSKPAAGQQRRIDSYGYCSRTQHRHTIDGFFSKAIDMASLKTNLCRALSANSFDKQKTKFSQGRVFQTRKL</sequence>
<dbReference type="Proteomes" id="UP000188268">
    <property type="component" value="Unassembled WGS sequence"/>
</dbReference>
<evidence type="ECO:0000313" key="1">
    <source>
        <dbReference type="EMBL" id="OMO50444.1"/>
    </source>
</evidence>
<reference evidence="1 2" key="1">
    <citation type="submission" date="2013-09" db="EMBL/GenBank/DDBJ databases">
        <title>Corchorus capsularis genome sequencing.</title>
        <authorList>
            <person name="Alam M."/>
            <person name="Haque M.S."/>
            <person name="Islam M.S."/>
            <person name="Emdad E.M."/>
            <person name="Islam M.M."/>
            <person name="Ahmed B."/>
            <person name="Halim A."/>
            <person name="Hossen Q.M.M."/>
            <person name="Hossain M.Z."/>
            <person name="Ahmed R."/>
            <person name="Khan M.M."/>
            <person name="Islam R."/>
            <person name="Rashid M.M."/>
            <person name="Khan S.A."/>
            <person name="Rahman M.S."/>
            <person name="Alam M."/>
        </authorList>
    </citation>
    <scope>NUCLEOTIDE SEQUENCE [LARGE SCALE GENOMIC DNA]</scope>
    <source>
        <strain evidence="2">cv. CVL-1</strain>
        <tissue evidence="1">Whole seedling</tissue>
    </source>
</reference>
<comment type="caution">
    <text evidence="1">The sequence shown here is derived from an EMBL/GenBank/DDBJ whole genome shotgun (WGS) entry which is preliminary data.</text>
</comment>
<accession>A0A1R3FX74</accession>